<feature type="region of interest" description="Disordered" evidence="1">
    <location>
        <begin position="352"/>
        <end position="462"/>
    </location>
</feature>
<feature type="compositionally biased region" description="Polar residues" evidence="1">
    <location>
        <begin position="370"/>
        <end position="380"/>
    </location>
</feature>
<feature type="compositionally biased region" description="Basic residues" evidence="1">
    <location>
        <begin position="451"/>
        <end position="462"/>
    </location>
</feature>
<name>A0A016RUU3_9BILA</name>
<organism evidence="3 4">
    <name type="scientific">Ancylostoma ceylanicum</name>
    <dbReference type="NCBI Taxonomy" id="53326"/>
    <lineage>
        <taxon>Eukaryota</taxon>
        <taxon>Metazoa</taxon>
        <taxon>Ecdysozoa</taxon>
        <taxon>Nematoda</taxon>
        <taxon>Chromadorea</taxon>
        <taxon>Rhabditida</taxon>
        <taxon>Rhabditina</taxon>
        <taxon>Rhabditomorpha</taxon>
        <taxon>Strongyloidea</taxon>
        <taxon>Ancylostomatidae</taxon>
        <taxon>Ancylostomatinae</taxon>
        <taxon>Ancylostoma</taxon>
    </lineage>
</organism>
<keyword evidence="2" id="KW-0812">Transmembrane</keyword>
<proteinExistence type="predicted"/>
<evidence type="ECO:0000313" key="4">
    <source>
        <dbReference type="Proteomes" id="UP000024635"/>
    </source>
</evidence>
<gene>
    <name evidence="3" type="primary">Acey_s0365.g3574</name>
    <name evidence="3" type="ORF">Y032_0365g3574</name>
</gene>
<evidence type="ECO:0000256" key="1">
    <source>
        <dbReference type="SAM" id="MobiDB-lite"/>
    </source>
</evidence>
<accession>A0A016RUU3</accession>
<dbReference type="Proteomes" id="UP000024635">
    <property type="component" value="Unassembled WGS sequence"/>
</dbReference>
<evidence type="ECO:0000256" key="2">
    <source>
        <dbReference type="SAM" id="Phobius"/>
    </source>
</evidence>
<comment type="caution">
    <text evidence="3">The sequence shown here is derived from an EMBL/GenBank/DDBJ whole genome shotgun (WGS) entry which is preliminary data.</text>
</comment>
<keyword evidence="2" id="KW-1133">Transmembrane helix</keyword>
<sequence>MPIFGIVNITVVSIPVAEKLTGSTHVKLSIDYHPNNFILVDNIHDELMTCHRSVPLTDKFLCYAFDGFSNITEYEMRIGPQWGDKIRRTTIPLPHFLHYEPYIASYADHTGKNRLWVKNRLNWFFNFNIAKAKARRYERVSPLKYEIKDEHDFKTMSSDIIYADAGGIVTKRCYDYLITGCLYRYSIMKENPMTSLCLYDERYRIHPGVVFKSWPTATTPAPDELETMGEYGYREAKSDWPLAYVPIQILAVITFVYLCFFFFFAFRPHPSSNLVELSVIMEDELIRLSILTSEAVKSMKAAQSKKLPPLILMRQPEDPTQESLEDVCCPGTTCKTVTNILEKFPRRELAPISTQRDAAPNDKIGESGANARSQTHTNKMLKTKTGPLPISSAPQRQVKTPKPTSKMLGKKPSSAEKLALHAPRRSAERILPMHDLVAPTYLPPPDQGRQRSVKARKATRLQ</sequence>
<dbReference type="OrthoDB" id="5858197at2759"/>
<dbReference type="EMBL" id="JARK01001701">
    <property type="protein sequence ID" value="EYB82150.1"/>
    <property type="molecule type" value="Genomic_DNA"/>
</dbReference>
<protein>
    <submittedName>
        <fullName evidence="3">Uncharacterized protein</fullName>
    </submittedName>
</protein>
<feature type="transmembrane region" description="Helical" evidence="2">
    <location>
        <begin position="242"/>
        <end position="266"/>
    </location>
</feature>
<keyword evidence="2" id="KW-0472">Membrane</keyword>
<keyword evidence="4" id="KW-1185">Reference proteome</keyword>
<dbReference type="AlphaFoldDB" id="A0A016RUU3"/>
<evidence type="ECO:0000313" key="3">
    <source>
        <dbReference type="EMBL" id="EYB82150.1"/>
    </source>
</evidence>
<reference evidence="4" key="1">
    <citation type="journal article" date="2015" name="Nat. Genet.">
        <title>The genome and transcriptome of the zoonotic hookworm Ancylostoma ceylanicum identify infection-specific gene families.</title>
        <authorList>
            <person name="Schwarz E.M."/>
            <person name="Hu Y."/>
            <person name="Antoshechkin I."/>
            <person name="Miller M.M."/>
            <person name="Sternberg P.W."/>
            <person name="Aroian R.V."/>
        </authorList>
    </citation>
    <scope>NUCLEOTIDE SEQUENCE</scope>
    <source>
        <strain evidence="4">HY135</strain>
    </source>
</reference>